<comment type="cofactor">
    <cofactor evidence="1">
        <name>a divalent metal cation</name>
        <dbReference type="ChEBI" id="CHEBI:60240"/>
    </cofactor>
    <text evidence="1">Binds 2 divalent metal cations per subunit. Site 1 may preferentially bind zinc ions, while site 2 has a preference for magnesium and/or manganese ions.</text>
</comment>
<dbReference type="PROSITE" id="PS51845">
    <property type="entry name" value="PDEASE_I_2"/>
    <property type="match status" value="1"/>
</dbReference>
<comment type="caution">
    <text evidence="4">The sequence shown here is derived from an EMBL/GenBank/DDBJ whole genome shotgun (WGS) entry which is preliminary data.</text>
</comment>
<dbReference type="InterPro" id="IPR023174">
    <property type="entry name" value="PDEase_CS"/>
</dbReference>
<proteinExistence type="inferred from homology"/>
<evidence type="ECO:0000313" key="5">
    <source>
        <dbReference type="Proteomes" id="UP000694044"/>
    </source>
</evidence>
<dbReference type="OrthoDB" id="546632at2759"/>
<evidence type="ECO:0000259" key="3">
    <source>
        <dbReference type="PROSITE" id="PS51845"/>
    </source>
</evidence>
<sequence>MTRRMDHLLARNPQAVVAAVSSSASTPAAPPSSSSSSLASTASSSGSPCYVFESRPEDPTAVDDDMESCKFELKLGGEMHVPVTKTAADVRASPVGGSTYVYEKQATSSSSMASSSRFPTSVAIEAKIKTLASYLKSVSAGIRRRSMAFDRARLTQAYYRRSVPTPAALRTKLNVIVSRHSSGEHQTTLSWDDINEEECLSFGDLNEVMAATPTSRKRGHPSEIFCEAEIRQICIRCEVPDEYIEEVVDIIKASFGTPELDVIALEQFMPGNVVVFVGMLIFESIDCGEEFVDLSVLPSFLRHIQERYDGNMPFHNATHAADVMHTLFMMLWNTSLGEKISQHNQVGALLAAVMHDVEHVGLTNDFLIKTSHPIAQKYPTKAPMEAKHTDLALQAVVDPKFDILSKMCPAHQQQVLEVVRETISATALIYQPELLAEINATTAEEWKLLEKEDAVLPQSLQVRALRIAMHVSDISQTMKPFTNHQKWVFRLNDEHYKQGELDAREQRGASPSFCFREQWTFEGFLCSQVCFLKKMALPAVVTLNNIPWLDVNQLVNGIEKNIAEWEEQQTASRH</sequence>
<evidence type="ECO:0000256" key="1">
    <source>
        <dbReference type="RuleBase" id="RU363067"/>
    </source>
</evidence>
<gene>
    <name evidence="4" type="ORF">PHYPSEUDO_003084</name>
</gene>
<keyword evidence="5" id="KW-1185">Reference proteome</keyword>
<dbReference type="GO" id="GO:0046872">
    <property type="term" value="F:metal ion binding"/>
    <property type="evidence" value="ECO:0007669"/>
    <property type="project" value="UniProtKB-KW"/>
</dbReference>
<feature type="domain" description="PDEase" evidence="3">
    <location>
        <begin position="239"/>
        <end position="572"/>
    </location>
</feature>
<protein>
    <recommendedName>
        <fullName evidence="1">Phosphodiesterase</fullName>
        <ecNumber evidence="1">3.1.4.-</ecNumber>
    </recommendedName>
</protein>
<keyword evidence="1" id="KW-0378">Hydrolase</keyword>
<dbReference type="EC" id="3.1.4.-" evidence="1"/>
<dbReference type="PANTHER" id="PTHR11347">
    <property type="entry name" value="CYCLIC NUCLEOTIDE PHOSPHODIESTERASE"/>
    <property type="match status" value="1"/>
</dbReference>
<dbReference type="EMBL" id="JAGDFM010000016">
    <property type="protein sequence ID" value="KAG7391878.1"/>
    <property type="molecule type" value="Genomic_DNA"/>
</dbReference>
<comment type="similarity">
    <text evidence="1">Belongs to the cyclic nucleotide phosphodiesterase family.</text>
</comment>
<feature type="region of interest" description="Disordered" evidence="2">
    <location>
        <begin position="19"/>
        <end position="43"/>
    </location>
</feature>
<dbReference type="InterPro" id="IPR002073">
    <property type="entry name" value="PDEase_catalytic_dom"/>
</dbReference>
<dbReference type="Proteomes" id="UP000694044">
    <property type="component" value="Unassembled WGS sequence"/>
</dbReference>
<name>A0A8T1WH61_9STRA</name>
<dbReference type="GO" id="GO:0007165">
    <property type="term" value="P:signal transduction"/>
    <property type="evidence" value="ECO:0007669"/>
    <property type="project" value="InterPro"/>
</dbReference>
<evidence type="ECO:0000313" key="4">
    <source>
        <dbReference type="EMBL" id="KAG7391878.1"/>
    </source>
</evidence>
<reference evidence="4" key="1">
    <citation type="submission" date="2021-02" db="EMBL/GenBank/DDBJ databases">
        <authorList>
            <person name="Palmer J.M."/>
        </authorList>
    </citation>
    <scope>NUCLEOTIDE SEQUENCE</scope>
    <source>
        <strain evidence="4">SCRP734</strain>
    </source>
</reference>
<organism evidence="4 5">
    <name type="scientific">Phytophthora pseudosyringae</name>
    <dbReference type="NCBI Taxonomy" id="221518"/>
    <lineage>
        <taxon>Eukaryota</taxon>
        <taxon>Sar</taxon>
        <taxon>Stramenopiles</taxon>
        <taxon>Oomycota</taxon>
        <taxon>Peronosporomycetes</taxon>
        <taxon>Peronosporales</taxon>
        <taxon>Peronosporaceae</taxon>
        <taxon>Phytophthora</taxon>
    </lineage>
</organism>
<keyword evidence="1" id="KW-0479">Metal-binding</keyword>
<dbReference type="AlphaFoldDB" id="A0A8T1WH61"/>
<evidence type="ECO:0000256" key="2">
    <source>
        <dbReference type="SAM" id="MobiDB-lite"/>
    </source>
</evidence>
<accession>A0A8T1WH61</accession>
<dbReference type="GO" id="GO:0004114">
    <property type="term" value="F:3',5'-cyclic-nucleotide phosphodiesterase activity"/>
    <property type="evidence" value="ECO:0007669"/>
    <property type="project" value="InterPro"/>
</dbReference>
<dbReference type="Pfam" id="PF00233">
    <property type="entry name" value="PDEase_I"/>
    <property type="match status" value="1"/>
</dbReference>
<dbReference type="PROSITE" id="PS00126">
    <property type="entry name" value="PDEASE_I_1"/>
    <property type="match status" value="1"/>
</dbReference>